<proteinExistence type="predicted"/>
<organism evidence="2 3">
    <name type="scientific">Micromonospora azadirachtae</name>
    <dbReference type="NCBI Taxonomy" id="1970735"/>
    <lineage>
        <taxon>Bacteria</taxon>
        <taxon>Bacillati</taxon>
        <taxon>Actinomycetota</taxon>
        <taxon>Actinomycetes</taxon>
        <taxon>Micromonosporales</taxon>
        <taxon>Micromonosporaceae</taxon>
        <taxon>Micromonospora</taxon>
    </lineage>
</organism>
<accession>A0ABW2ZYL2</accession>
<sequence length="64" mass="7305">MVGWRHATSGYGPTTTTRTTHWYARHNLDAPTREKSPRRDSPARPPANFLQEPMCFPALVTYCT</sequence>
<evidence type="ECO:0000313" key="3">
    <source>
        <dbReference type="Proteomes" id="UP001597053"/>
    </source>
</evidence>
<gene>
    <name evidence="2" type="ORF">ACFQZ8_07455</name>
</gene>
<comment type="caution">
    <text evidence="2">The sequence shown here is derived from an EMBL/GenBank/DDBJ whole genome shotgun (WGS) entry which is preliminary data.</text>
</comment>
<feature type="region of interest" description="Disordered" evidence="1">
    <location>
        <begin position="1"/>
        <end position="49"/>
    </location>
</feature>
<protein>
    <submittedName>
        <fullName evidence="2">Uncharacterized protein</fullName>
    </submittedName>
</protein>
<keyword evidence="3" id="KW-1185">Reference proteome</keyword>
<reference evidence="3" key="1">
    <citation type="journal article" date="2019" name="Int. J. Syst. Evol. Microbiol.">
        <title>The Global Catalogue of Microorganisms (GCM) 10K type strain sequencing project: providing services to taxonomists for standard genome sequencing and annotation.</title>
        <authorList>
            <consortium name="The Broad Institute Genomics Platform"/>
            <consortium name="The Broad Institute Genome Sequencing Center for Infectious Disease"/>
            <person name="Wu L."/>
            <person name="Ma J."/>
        </authorList>
    </citation>
    <scope>NUCLEOTIDE SEQUENCE [LARGE SCALE GENOMIC DNA]</scope>
    <source>
        <strain evidence="3">JCM 32148</strain>
    </source>
</reference>
<dbReference type="EMBL" id="JBHTHM010000216">
    <property type="protein sequence ID" value="MFD0783747.1"/>
    <property type="molecule type" value="Genomic_DNA"/>
</dbReference>
<feature type="compositionally biased region" description="Basic and acidic residues" evidence="1">
    <location>
        <begin position="26"/>
        <end position="42"/>
    </location>
</feature>
<dbReference type="Proteomes" id="UP001597053">
    <property type="component" value="Unassembled WGS sequence"/>
</dbReference>
<evidence type="ECO:0000256" key="1">
    <source>
        <dbReference type="SAM" id="MobiDB-lite"/>
    </source>
</evidence>
<name>A0ABW2ZYL2_9ACTN</name>
<evidence type="ECO:0000313" key="2">
    <source>
        <dbReference type="EMBL" id="MFD0783747.1"/>
    </source>
</evidence>